<keyword evidence="2" id="KW-1185">Reference proteome</keyword>
<name>A0ACC1C604_9ROSI</name>
<dbReference type="Proteomes" id="UP001164250">
    <property type="component" value="Chromosome 1"/>
</dbReference>
<dbReference type="EMBL" id="CM047897">
    <property type="protein sequence ID" value="KAJ0111052.1"/>
    <property type="molecule type" value="Genomic_DNA"/>
</dbReference>
<proteinExistence type="predicted"/>
<reference evidence="2" key="1">
    <citation type="journal article" date="2023" name="G3 (Bethesda)">
        <title>Genome assembly and association tests identify interacting loci associated with vigor, precocity, and sex in interspecific pistachio rootstocks.</title>
        <authorList>
            <person name="Palmer W."/>
            <person name="Jacygrad E."/>
            <person name="Sagayaradj S."/>
            <person name="Cavanaugh K."/>
            <person name="Han R."/>
            <person name="Bertier L."/>
            <person name="Beede B."/>
            <person name="Kafkas S."/>
            <person name="Golino D."/>
            <person name="Preece J."/>
            <person name="Michelmore R."/>
        </authorList>
    </citation>
    <scope>NUCLEOTIDE SEQUENCE [LARGE SCALE GENOMIC DNA]</scope>
</reference>
<sequence>MMEEKGQLFLIQEFAVMLTSKLGSQFGFTPHGKRFRSRKMDSVIRLDSSRVVQLSVH</sequence>
<evidence type="ECO:0000313" key="2">
    <source>
        <dbReference type="Proteomes" id="UP001164250"/>
    </source>
</evidence>
<gene>
    <name evidence="1" type="ORF">Patl1_01046</name>
</gene>
<accession>A0ACC1C604</accession>
<comment type="caution">
    <text evidence="1">The sequence shown here is derived from an EMBL/GenBank/DDBJ whole genome shotgun (WGS) entry which is preliminary data.</text>
</comment>
<organism evidence="1 2">
    <name type="scientific">Pistacia atlantica</name>
    <dbReference type="NCBI Taxonomy" id="434234"/>
    <lineage>
        <taxon>Eukaryota</taxon>
        <taxon>Viridiplantae</taxon>
        <taxon>Streptophyta</taxon>
        <taxon>Embryophyta</taxon>
        <taxon>Tracheophyta</taxon>
        <taxon>Spermatophyta</taxon>
        <taxon>Magnoliopsida</taxon>
        <taxon>eudicotyledons</taxon>
        <taxon>Gunneridae</taxon>
        <taxon>Pentapetalae</taxon>
        <taxon>rosids</taxon>
        <taxon>malvids</taxon>
        <taxon>Sapindales</taxon>
        <taxon>Anacardiaceae</taxon>
        <taxon>Pistacia</taxon>
    </lineage>
</organism>
<evidence type="ECO:0000313" key="1">
    <source>
        <dbReference type="EMBL" id="KAJ0111052.1"/>
    </source>
</evidence>
<protein>
    <submittedName>
        <fullName evidence="1">Uncharacterized protein</fullName>
    </submittedName>
</protein>